<evidence type="ECO:0000256" key="1">
    <source>
        <dbReference type="ARBA" id="ARBA00023015"/>
    </source>
</evidence>
<keyword evidence="2" id="KW-0238">DNA-binding</keyword>
<dbReference type="InterPro" id="IPR010499">
    <property type="entry name" value="AraC_E-bd"/>
</dbReference>
<reference evidence="4" key="1">
    <citation type="submission" date="2019-05" db="EMBL/GenBank/DDBJ databases">
        <authorList>
            <consortium name="Pathogen Informatics"/>
        </authorList>
    </citation>
    <scope>NUCLEOTIDE SEQUENCE [LARGE SCALE GENOMIC DNA]</scope>
    <source>
        <strain evidence="4">NCTC12965</strain>
    </source>
</reference>
<dbReference type="PANTHER" id="PTHR47504">
    <property type="entry name" value="RIGHT ORIGIN-BINDING PROTEIN"/>
    <property type="match status" value="1"/>
</dbReference>
<dbReference type="Pfam" id="PF12833">
    <property type="entry name" value="HTH_18"/>
    <property type="match status" value="1"/>
</dbReference>
<proteinExistence type="predicted"/>
<keyword evidence="1" id="KW-0805">Transcription regulation</keyword>
<dbReference type="KEGG" id="sfw:WN53_11410"/>
<dbReference type="SMART" id="SM00871">
    <property type="entry name" value="AraC_E_bind"/>
    <property type="match status" value="1"/>
</dbReference>
<dbReference type="SUPFAM" id="SSF55136">
    <property type="entry name" value="Probable bacterial effector-binding domain"/>
    <property type="match status" value="1"/>
</dbReference>
<evidence type="ECO:0000313" key="4">
    <source>
        <dbReference type="EMBL" id="VTR25278.1"/>
    </source>
</evidence>
<protein>
    <submittedName>
        <fullName evidence="4">Right origin-binding protein</fullName>
    </submittedName>
</protein>
<dbReference type="InterPro" id="IPR011256">
    <property type="entry name" value="Reg_factor_effector_dom_sf"/>
</dbReference>
<gene>
    <name evidence="4" type="primary">rob_2</name>
    <name evidence="4" type="ORF">NCTC12965_02146</name>
</gene>
<dbReference type="Gene3D" id="3.20.80.10">
    <property type="entry name" value="Regulatory factor, effector binding domain"/>
    <property type="match status" value="1"/>
</dbReference>
<dbReference type="AlphaFoldDB" id="A0A0F7HAI0"/>
<organism evidence="4">
    <name type="scientific">Serratia fonticola</name>
    <dbReference type="NCBI Taxonomy" id="47917"/>
    <lineage>
        <taxon>Bacteria</taxon>
        <taxon>Pseudomonadati</taxon>
        <taxon>Pseudomonadota</taxon>
        <taxon>Gammaproteobacteria</taxon>
        <taxon>Enterobacterales</taxon>
        <taxon>Yersiniaceae</taxon>
        <taxon>Serratia</taxon>
    </lineage>
</organism>
<dbReference type="InterPro" id="IPR018062">
    <property type="entry name" value="HTH_AraC-typ_CS"/>
</dbReference>
<evidence type="ECO:0000256" key="3">
    <source>
        <dbReference type="ARBA" id="ARBA00023163"/>
    </source>
</evidence>
<accession>A0A0F7HAI0</accession>
<dbReference type="GO" id="GO:0043565">
    <property type="term" value="F:sequence-specific DNA binding"/>
    <property type="evidence" value="ECO:0007669"/>
    <property type="project" value="InterPro"/>
</dbReference>
<dbReference type="InterPro" id="IPR029442">
    <property type="entry name" value="GyrI-like"/>
</dbReference>
<name>A0A0F7HAI0_SERFO</name>
<dbReference type="PROSITE" id="PS00041">
    <property type="entry name" value="HTH_ARAC_FAMILY_1"/>
    <property type="match status" value="1"/>
</dbReference>
<keyword evidence="3" id="KW-0804">Transcription</keyword>
<evidence type="ECO:0000256" key="2">
    <source>
        <dbReference type="ARBA" id="ARBA00023125"/>
    </source>
</evidence>
<dbReference type="GO" id="GO:0003700">
    <property type="term" value="F:DNA-binding transcription factor activity"/>
    <property type="evidence" value="ECO:0007669"/>
    <property type="project" value="InterPro"/>
</dbReference>
<dbReference type="Gene3D" id="1.10.10.60">
    <property type="entry name" value="Homeodomain-like"/>
    <property type="match status" value="2"/>
</dbReference>
<dbReference type="PROSITE" id="PS01124">
    <property type="entry name" value="HTH_ARAC_FAMILY_2"/>
    <property type="match status" value="1"/>
</dbReference>
<dbReference type="SMART" id="SM00342">
    <property type="entry name" value="HTH_ARAC"/>
    <property type="match status" value="1"/>
</dbReference>
<dbReference type="InterPro" id="IPR050959">
    <property type="entry name" value="MarA-like"/>
</dbReference>
<dbReference type="PANTHER" id="PTHR47504:SF5">
    <property type="entry name" value="RIGHT ORIGIN-BINDING PROTEIN"/>
    <property type="match status" value="1"/>
</dbReference>
<dbReference type="InterPro" id="IPR009057">
    <property type="entry name" value="Homeodomain-like_sf"/>
</dbReference>
<dbReference type="GeneID" id="30320775"/>
<sequence length="292" mass="32867">MHQENVISQLLAWIEQSLDQPLTLDSIAAKSGYSKWHLQRMFKQHTGEVLGTYARRRRLTAAARELRLTSATVACIADKYQFDSQQTFTRGFKKQFGLPPAAYRRSLDWPSYGLQPPLNMTQEPMPEAEIIVLPSMKLVGHTQQGSCTLGQLGLSKKLLRQHAWRHLLHPEQGLPAVAYGLMSLKADTRQRDRQQMVYTAALPEEDAAGETVTIEPGEYARFAYQGQVAGLQNFIARLYDTAIPQMNAVRRPGQDIERFYPALGVCYGDDQAAISCEYLIPIRRGEEGSGLR</sequence>
<dbReference type="SUPFAM" id="SSF46689">
    <property type="entry name" value="Homeodomain-like"/>
    <property type="match status" value="2"/>
</dbReference>
<dbReference type="InterPro" id="IPR018060">
    <property type="entry name" value="HTH_AraC"/>
</dbReference>
<dbReference type="EMBL" id="CABEEZ010000039">
    <property type="protein sequence ID" value="VTR25278.1"/>
    <property type="molecule type" value="Genomic_DNA"/>
</dbReference>
<dbReference type="Pfam" id="PF06445">
    <property type="entry name" value="GyrI-like"/>
    <property type="match status" value="1"/>
</dbReference>
<dbReference type="RefSeq" id="WP_024485478.1">
    <property type="nucleotide sequence ID" value="NZ_CAMKUH010000003.1"/>
</dbReference>